<name>A0ABD1EN21_HYPHA</name>
<proteinExistence type="predicted"/>
<feature type="region of interest" description="Disordered" evidence="1">
    <location>
        <begin position="155"/>
        <end position="216"/>
    </location>
</feature>
<evidence type="ECO:0000256" key="1">
    <source>
        <dbReference type="SAM" id="MobiDB-lite"/>
    </source>
</evidence>
<comment type="caution">
    <text evidence="3">The sequence shown here is derived from an EMBL/GenBank/DDBJ whole genome shotgun (WGS) entry which is preliminary data.</text>
</comment>
<evidence type="ECO:0000256" key="2">
    <source>
        <dbReference type="SAM" id="SignalP"/>
    </source>
</evidence>
<evidence type="ECO:0000313" key="3">
    <source>
        <dbReference type="EMBL" id="KAL1497903.1"/>
    </source>
</evidence>
<sequence>MCIASLTLVCLSGLAVQRVFSQESEFGVDFEEDDQAVAASDHHDHHHGHHHDHHGHHHHHHGGKYFQYIHVPSKHHYEHGHKRGNHHHHIERHEKVHPHDGEFKTKVRWGDKHGGYGEHYWDYNHAGHHHDDHEKEGDESQLSVTYVEAPEGFQPQESKTVPAYVSAPRTKRNPDDDVEFINDHAKSRILDARTPKHGGNYRRTKHARPKRELPLA</sequence>
<feature type="compositionally biased region" description="Basic and acidic residues" evidence="1">
    <location>
        <begin position="181"/>
        <end position="194"/>
    </location>
</feature>
<gene>
    <name evidence="3" type="ORF">ABEB36_008785</name>
</gene>
<dbReference type="Proteomes" id="UP001566132">
    <property type="component" value="Unassembled WGS sequence"/>
</dbReference>
<keyword evidence="2" id="KW-0732">Signal</keyword>
<dbReference type="EMBL" id="JBDJPC010000006">
    <property type="protein sequence ID" value="KAL1497903.1"/>
    <property type="molecule type" value="Genomic_DNA"/>
</dbReference>
<feature type="chain" id="PRO_5044888892" evidence="2">
    <location>
        <begin position="22"/>
        <end position="216"/>
    </location>
</feature>
<keyword evidence="4" id="KW-1185">Reference proteome</keyword>
<organism evidence="3 4">
    <name type="scientific">Hypothenemus hampei</name>
    <name type="common">Coffee berry borer</name>
    <dbReference type="NCBI Taxonomy" id="57062"/>
    <lineage>
        <taxon>Eukaryota</taxon>
        <taxon>Metazoa</taxon>
        <taxon>Ecdysozoa</taxon>
        <taxon>Arthropoda</taxon>
        <taxon>Hexapoda</taxon>
        <taxon>Insecta</taxon>
        <taxon>Pterygota</taxon>
        <taxon>Neoptera</taxon>
        <taxon>Endopterygota</taxon>
        <taxon>Coleoptera</taxon>
        <taxon>Polyphaga</taxon>
        <taxon>Cucujiformia</taxon>
        <taxon>Curculionidae</taxon>
        <taxon>Scolytinae</taxon>
        <taxon>Hypothenemus</taxon>
    </lineage>
</organism>
<dbReference type="AlphaFoldDB" id="A0ABD1EN21"/>
<feature type="region of interest" description="Disordered" evidence="1">
    <location>
        <begin position="38"/>
        <end position="62"/>
    </location>
</feature>
<protein>
    <submittedName>
        <fullName evidence="3">Uncharacterized protein</fullName>
    </submittedName>
</protein>
<reference evidence="3 4" key="1">
    <citation type="submission" date="2024-05" db="EMBL/GenBank/DDBJ databases">
        <title>Genetic variation in Jamaican populations of the coffee berry borer (Hypothenemus hampei).</title>
        <authorList>
            <person name="Errbii M."/>
            <person name="Myrie A."/>
        </authorList>
    </citation>
    <scope>NUCLEOTIDE SEQUENCE [LARGE SCALE GENOMIC DNA]</scope>
    <source>
        <strain evidence="3">JA-Hopewell-2020-01-JO</strain>
        <tissue evidence="3">Whole body</tissue>
    </source>
</reference>
<feature type="signal peptide" evidence="2">
    <location>
        <begin position="1"/>
        <end position="21"/>
    </location>
</feature>
<feature type="compositionally biased region" description="Basic residues" evidence="1">
    <location>
        <begin position="195"/>
        <end position="209"/>
    </location>
</feature>
<evidence type="ECO:0000313" key="4">
    <source>
        <dbReference type="Proteomes" id="UP001566132"/>
    </source>
</evidence>
<feature type="compositionally biased region" description="Basic residues" evidence="1">
    <location>
        <begin position="44"/>
        <end position="62"/>
    </location>
</feature>
<accession>A0ABD1EN21</accession>